<feature type="transmembrane region" description="Helical" evidence="1">
    <location>
        <begin position="85"/>
        <end position="103"/>
    </location>
</feature>
<organism evidence="2 3">
    <name type="scientific">candidate division CPR2 bacterium GW2011_GWC2_39_10</name>
    <dbReference type="NCBI Taxonomy" id="1618345"/>
    <lineage>
        <taxon>Bacteria</taxon>
        <taxon>Bacteria division CPR2</taxon>
    </lineage>
</organism>
<keyword evidence="1" id="KW-1133">Transmembrane helix</keyword>
<dbReference type="STRING" id="1618345.UT18_C0009G0088"/>
<accession>A0A0G0LUI4</accession>
<feature type="transmembrane region" description="Helical" evidence="1">
    <location>
        <begin position="124"/>
        <end position="148"/>
    </location>
</feature>
<gene>
    <name evidence="2" type="ORF">UT18_C0009G0088</name>
</gene>
<evidence type="ECO:0000313" key="2">
    <source>
        <dbReference type="EMBL" id="KKQ94677.1"/>
    </source>
</evidence>
<dbReference type="AlphaFoldDB" id="A0A0G0LUI4"/>
<dbReference type="EMBL" id="LBVV01000009">
    <property type="protein sequence ID" value="KKQ94677.1"/>
    <property type="molecule type" value="Genomic_DNA"/>
</dbReference>
<reference evidence="2" key="1">
    <citation type="journal article" date="2015" name="Nature">
        <title>rRNA introns, odd ribosomes, and small enigmatic genomes across a large radiation of phyla.</title>
        <authorList>
            <person name="Brown C.T."/>
            <person name="Hug L.A."/>
            <person name="Thomas B.C."/>
            <person name="Sharon I."/>
            <person name="Castelle C.J."/>
            <person name="Singh A."/>
            <person name="Wilkins M.J."/>
            <person name="Williams K.H."/>
            <person name="Banfield J.F."/>
        </authorList>
    </citation>
    <scope>NUCLEOTIDE SEQUENCE [LARGE SCALE GENOMIC DNA]</scope>
</reference>
<comment type="caution">
    <text evidence="2">The sequence shown here is derived from an EMBL/GenBank/DDBJ whole genome shotgun (WGS) entry which is preliminary data.</text>
</comment>
<keyword evidence="1" id="KW-0812">Transmembrane</keyword>
<feature type="transmembrane region" description="Helical" evidence="1">
    <location>
        <begin position="15"/>
        <end position="42"/>
    </location>
</feature>
<protein>
    <submittedName>
        <fullName evidence="2">Uncharacterized protein</fullName>
    </submittedName>
</protein>
<feature type="transmembrane region" description="Helical" evidence="1">
    <location>
        <begin position="54"/>
        <end position="73"/>
    </location>
</feature>
<evidence type="ECO:0000256" key="1">
    <source>
        <dbReference type="SAM" id="Phobius"/>
    </source>
</evidence>
<proteinExistence type="predicted"/>
<keyword evidence="1" id="KW-0472">Membrane</keyword>
<sequence length="367" mass="41679">MKKFSRIINKEKDSLISIGIILFLFIAGINFVLIFFLNILIILSLKSAKDISKYSFKIGLYLIIVASYCLIVVRDMGLAKDMIMFSYLFFGSSFFAYLTDLYFKKNDSETESFKAREQVGNFYRIYRITLFPILVIAMVVILVLYASLPLQGIVEQIFSKPNRAVEIKPSTPGKFRIKINLSLADENLKKEIMDKIDLDKFSVVLENSEDAGECKIIHRFSSNETPEELATLFKISDINQDTGIDEHAIININEGCSPVGAAEIGERITKKTEESVRFNIKIKIENMSDIAGLAASFQDKLLAEDFEDVDIGNGIDESAKSNILYYEKDFEKEALFIKEKLKPISLEIIENIPSGNNYNILIRLINE</sequence>
<evidence type="ECO:0000313" key="3">
    <source>
        <dbReference type="Proteomes" id="UP000034207"/>
    </source>
</evidence>
<name>A0A0G0LUI4_UNCC2</name>
<dbReference type="Gene3D" id="3.30.70.2390">
    <property type="match status" value="1"/>
</dbReference>
<dbReference type="Proteomes" id="UP000034207">
    <property type="component" value="Unassembled WGS sequence"/>
</dbReference>